<feature type="transmembrane region" description="Helical" evidence="2">
    <location>
        <begin position="15"/>
        <end position="36"/>
    </location>
</feature>
<feature type="transmembrane region" description="Helical" evidence="2">
    <location>
        <begin position="190"/>
        <end position="211"/>
    </location>
</feature>
<gene>
    <name evidence="3" type="ORF">EIP91_008781</name>
</gene>
<accession>A0A4R0R2D7</accession>
<keyword evidence="2" id="KW-0472">Membrane</keyword>
<evidence type="ECO:0000256" key="1">
    <source>
        <dbReference type="SAM" id="MobiDB-lite"/>
    </source>
</evidence>
<reference evidence="3 4" key="1">
    <citation type="submission" date="2018-11" db="EMBL/GenBank/DDBJ databases">
        <title>Genome assembly of Steccherinum ochraceum LE-BIN_3174, the white-rot fungus of the Steccherinaceae family (The Residual Polyporoid clade, Polyporales, Basidiomycota).</title>
        <authorList>
            <person name="Fedorova T.V."/>
            <person name="Glazunova O.A."/>
            <person name="Landesman E.O."/>
            <person name="Moiseenko K.V."/>
            <person name="Psurtseva N.V."/>
            <person name="Savinova O.S."/>
            <person name="Shakhova N.V."/>
            <person name="Tyazhelova T.V."/>
            <person name="Vasina D.V."/>
        </authorList>
    </citation>
    <scope>NUCLEOTIDE SEQUENCE [LARGE SCALE GENOMIC DNA]</scope>
    <source>
        <strain evidence="3 4">LE-BIN_3174</strain>
    </source>
</reference>
<sequence>MPDLTVSRMAYVGNVLGNLGIGMYFVLASIAIRFLLKHRNETRPQKVVLGYTITMLATATIWFVCAARVNEIQTAVEKGLSEDLDGVEQSNLKKIINVAFVLNIWLADSLFICRLYIIWNRFLLIVIMPLLLWLGSVGVGITLSVSLATGYSLLSEFTAELQSALFCLSVSVNVIVTICIAIRRKVMSNYTVLAIIVESAALYAVFGVVFIPVVAKQMDLQFAMYPVIGSLAVISPTLIVLRIALGTAATATTVSLPTFVRPNGVDMSFQPPSTYDHPTTTSFSTTSAQLDVVSEPSNDRDGDGSRLPISENNTANTSIDKV</sequence>
<keyword evidence="2" id="KW-0812">Transmembrane</keyword>
<dbReference type="AlphaFoldDB" id="A0A4R0R2D7"/>
<feature type="transmembrane region" description="Helical" evidence="2">
    <location>
        <begin position="122"/>
        <end position="143"/>
    </location>
</feature>
<feature type="compositionally biased region" description="Polar residues" evidence="1">
    <location>
        <begin position="270"/>
        <end position="289"/>
    </location>
</feature>
<protein>
    <submittedName>
        <fullName evidence="3">Uncharacterized protein</fullName>
    </submittedName>
</protein>
<keyword evidence="2" id="KW-1133">Transmembrane helix</keyword>
<feature type="compositionally biased region" description="Polar residues" evidence="1">
    <location>
        <begin position="310"/>
        <end position="322"/>
    </location>
</feature>
<feature type="transmembrane region" description="Helical" evidence="2">
    <location>
        <begin position="163"/>
        <end position="183"/>
    </location>
</feature>
<organism evidence="3 4">
    <name type="scientific">Steccherinum ochraceum</name>
    <dbReference type="NCBI Taxonomy" id="92696"/>
    <lineage>
        <taxon>Eukaryota</taxon>
        <taxon>Fungi</taxon>
        <taxon>Dikarya</taxon>
        <taxon>Basidiomycota</taxon>
        <taxon>Agaricomycotina</taxon>
        <taxon>Agaricomycetes</taxon>
        <taxon>Polyporales</taxon>
        <taxon>Steccherinaceae</taxon>
        <taxon>Steccherinum</taxon>
    </lineage>
</organism>
<keyword evidence="4" id="KW-1185">Reference proteome</keyword>
<evidence type="ECO:0000313" key="4">
    <source>
        <dbReference type="Proteomes" id="UP000292702"/>
    </source>
</evidence>
<evidence type="ECO:0000256" key="2">
    <source>
        <dbReference type="SAM" id="Phobius"/>
    </source>
</evidence>
<evidence type="ECO:0000313" key="3">
    <source>
        <dbReference type="EMBL" id="TCD61212.1"/>
    </source>
</evidence>
<feature type="transmembrane region" description="Helical" evidence="2">
    <location>
        <begin position="48"/>
        <end position="69"/>
    </location>
</feature>
<dbReference type="Proteomes" id="UP000292702">
    <property type="component" value="Unassembled WGS sequence"/>
</dbReference>
<dbReference type="OrthoDB" id="2796825at2759"/>
<proteinExistence type="predicted"/>
<name>A0A4R0R2D7_9APHY</name>
<feature type="transmembrane region" description="Helical" evidence="2">
    <location>
        <begin position="95"/>
        <end position="117"/>
    </location>
</feature>
<dbReference type="EMBL" id="RWJN01000492">
    <property type="protein sequence ID" value="TCD61212.1"/>
    <property type="molecule type" value="Genomic_DNA"/>
</dbReference>
<comment type="caution">
    <text evidence="3">The sequence shown here is derived from an EMBL/GenBank/DDBJ whole genome shotgun (WGS) entry which is preliminary data.</text>
</comment>
<feature type="region of interest" description="Disordered" evidence="1">
    <location>
        <begin position="270"/>
        <end position="322"/>
    </location>
</feature>
<feature type="transmembrane region" description="Helical" evidence="2">
    <location>
        <begin position="223"/>
        <end position="245"/>
    </location>
</feature>